<sequence>MSKLNGENTGVAGDFGAGSPVDMVTAIQEHISCTKEVDPFGSEDTKDDKIAYPCELDHMYASMTEAKALRDESNEMMHYKELVLIHLDLIQHQSEQIAMKDKELAALRQEVETLKQRLHRMDRRVTLQKHREVSDIGPLNCGSPAPGSPASPFGHNILPLSCSDGEVDEDLEVGNSSRSLAQSVVMVDTKPSVNLPPSIMQIPQVHTPNNTNTSITPLNSLSLKRKRIENGPCQEPDASVANRRRRRLASWSSDTPSSGTRRSGVTPLVDGATVPETQDTVESINRRSRVSGTPALQRSSKTPQIKVNQWESRSSRTRSSGVQVKKDAILVSSDHYYTPVGEEDFHWLNPAEELSKTSNTPGDVEVPSWRIRVCTSCYSMEGTENLGDDVFNKRHNRLEIDERRRKRWDIQRIREQRQYERLRQRESTCVKGGRGKRHSRTKRFSSTGSGLAGEDAGREEESSDVESFWPDSEDAKFLEVSNYVPVSAFGVPIVKFEPSDFSTSWPSPRGKAAGPVSNCSRRKYDGGRR</sequence>
<feature type="compositionally biased region" description="Polar residues" evidence="2">
    <location>
        <begin position="290"/>
        <end position="321"/>
    </location>
</feature>
<evidence type="ECO:0000313" key="5">
    <source>
        <dbReference type="Proteomes" id="UP000792457"/>
    </source>
</evidence>
<dbReference type="Gene3D" id="6.10.250.2000">
    <property type="match status" value="1"/>
</dbReference>
<dbReference type="SMART" id="SM01300">
    <property type="entry name" value="PEHE"/>
    <property type="match status" value="1"/>
</dbReference>
<name>A0A8K0P8G6_LADFU</name>
<dbReference type="InterPro" id="IPR029332">
    <property type="entry name" value="PEHE_dom"/>
</dbReference>
<evidence type="ECO:0000256" key="2">
    <source>
        <dbReference type="SAM" id="MobiDB-lite"/>
    </source>
</evidence>
<feature type="compositionally biased region" description="Basic residues" evidence="2">
    <location>
        <begin position="433"/>
        <end position="443"/>
    </location>
</feature>
<keyword evidence="1" id="KW-0175">Coiled coil</keyword>
<dbReference type="Pfam" id="PF15275">
    <property type="entry name" value="PEHE"/>
    <property type="match status" value="1"/>
</dbReference>
<proteinExistence type="predicted"/>
<feature type="compositionally biased region" description="Polar residues" evidence="2">
    <location>
        <begin position="250"/>
        <end position="263"/>
    </location>
</feature>
<dbReference type="PANTHER" id="PTHR21656">
    <property type="entry name" value="MALE-SPECIFIC LETHAL-1 PROTEIN"/>
    <property type="match status" value="1"/>
</dbReference>
<reference evidence="4" key="2">
    <citation type="submission" date="2017-10" db="EMBL/GenBank/DDBJ databases">
        <title>Ladona fulva Genome sequencing and assembly.</title>
        <authorList>
            <person name="Murali S."/>
            <person name="Richards S."/>
            <person name="Bandaranaike D."/>
            <person name="Bellair M."/>
            <person name="Blankenburg K."/>
            <person name="Chao H."/>
            <person name="Dinh H."/>
            <person name="Doddapaneni H."/>
            <person name="Dugan-Rocha S."/>
            <person name="Elkadiri S."/>
            <person name="Gnanaolivu R."/>
            <person name="Hernandez B."/>
            <person name="Skinner E."/>
            <person name="Javaid M."/>
            <person name="Lee S."/>
            <person name="Li M."/>
            <person name="Ming W."/>
            <person name="Munidasa M."/>
            <person name="Muniz J."/>
            <person name="Nguyen L."/>
            <person name="Hughes D."/>
            <person name="Osuji N."/>
            <person name="Pu L.-L."/>
            <person name="Puazo M."/>
            <person name="Qu C."/>
            <person name="Quiroz J."/>
            <person name="Raj R."/>
            <person name="Weissenberger G."/>
            <person name="Xin Y."/>
            <person name="Zou X."/>
            <person name="Han Y."/>
            <person name="Worley K."/>
            <person name="Muzny D."/>
            <person name="Gibbs R."/>
        </authorList>
    </citation>
    <scope>NUCLEOTIDE SEQUENCE</scope>
    <source>
        <strain evidence="4">Sampled in the wild</strain>
    </source>
</reference>
<feature type="region of interest" description="Disordered" evidence="2">
    <location>
        <begin position="500"/>
        <end position="529"/>
    </location>
</feature>
<keyword evidence="5" id="KW-1185">Reference proteome</keyword>
<evidence type="ECO:0000313" key="4">
    <source>
        <dbReference type="EMBL" id="KAG8234589.1"/>
    </source>
</evidence>
<dbReference type="GO" id="GO:0072487">
    <property type="term" value="C:MSL complex"/>
    <property type="evidence" value="ECO:0007669"/>
    <property type="project" value="InterPro"/>
</dbReference>
<gene>
    <name evidence="4" type="ORF">J437_LFUL013851</name>
</gene>
<accession>A0A8K0P8G6</accession>
<organism evidence="4 5">
    <name type="scientific">Ladona fulva</name>
    <name type="common">Scarce chaser dragonfly</name>
    <name type="synonym">Libellula fulva</name>
    <dbReference type="NCBI Taxonomy" id="123851"/>
    <lineage>
        <taxon>Eukaryota</taxon>
        <taxon>Metazoa</taxon>
        <taxon>Ecdysozoa</taxon>
        <taxon>Arthropoda</taxon>
        <taxon>Hexapoda</taxon>
        <taxon>Insecta</taxon>
        <taxon>Pterygota</taxon>
        <taxon>Palaeoptera</taxon>
        <taxon>Odonata</taxon>
        <taxon>Epiprocta</taxon>
        <taxon>Anisoptera</taxon>
        <taxon>Libelluloidea</taxon>
        <taxon>Libellulidae</taxon>
        <taxon>Ladona</taxon>
    </lineage>
</organism>
<comment type="caution">
    <text evidence="4">The sequence shown here is derived from an EMBL/GenBank/DDBJ whole genome shotgun (WGS) entry which is preliminary data.</text>
</comment>
<dbReference type="EMBL" id="KZ308830">
    <property type="protein sequence ID" value="KAG8234589.1"/>
    <property type="molecule type" value="Genomic_DNA"/>
</dbReference>
<protein>
    <recommendedName>
        <fullName evidence="3">PEHE domain-containing protein</fullName>
    </recommendedName>
</protein>
<dbReference type="PROSITE" id="PS52052">
    <property type="entry name" value="PEHE"/>
    <property type="match status" value="1"/>
</dbReference>
<feature type="domain" description="PEHE" evidence="3">
    <location>
        <begin position="363"/>
        <end position="505"/>
    </location>
</feature>
<reference evidence="4" key="1">
    <citation type="submission" date="2013-04" db="EMBL/GenBank/DDBJ databases">
        <authorList>
            <person name="Qu J."/>
            <person name="Murali S.C."/>
            <person name="Bandaranaike D."/>
            <person name="Bellair M."/>
            <person name="Blankenburg K."/>
            <person name="Chao H."/>
            <person name="Dinh H."/>
            <person name="Doddapaneni H."/>
            <person name="Downs B."/>
            <person name="Dugan-Rocha S."/>
            <person name="Elkadiri S."/>
            <person name="Gnanaolivu R.D."/>
            <person name="Hernandez B."/>
            <person name="Javaid M."/>
            <person name="Jayaseelan J.C."/>
            <person name="Lee S."/>
            <person name="Li M."/>
            <person name="Ming W."/>
            <person name="Munidasa M."/>
            <person name="Muniz J."/>
            <person name="Nguyen L."/>
            <person name="Ongeri F."/>
            <person name="Osuji N."/>
            <person name="Pu L.-L."/>
            <person name="Puazo M."/>
            <person name="Qu C."/>
            <person name="Quiroz J."/>
            <person name="Raj R."/>
            <person name="Weissenberger G."/>
            <person name="Xin Y."/>
            <person name="Zou X."/>
            <person name="Han Y."/>
            <person name="Richards S."/>
            <person name="Worley K."/>
            <person name="Muzny D."/>
            <person name="Gibbs R."/>
        </authorList>
    </citation>
    <scope>NUCLEOTIDE SEQUENCE</scope>
    <source>
        <strain evidence="4">Sampled in the wild</strain>
    </source>
</reference>
<dbReference type="OrthoDB" id="6022555at2759"/>
<dbReference type="AlphaFoldDB" id="A0A8K0P8G6"/>
<dbReference type="Proteomes" id="UP000792457">
    <property type="component" value="Unassembled WGS sequence"/>
</dbReference>
<dbReference type="PANTHER" id="PTHR21656:SF2">
    <property type="entry name" value="MALE-SPECIFIC LETHAL 1 HOMOLOG"/>
    <property type="match status" value="1"/>
</dbReference>
<dbReference type="Gene3D" id="1.20.5.170">
    <property type="match status" value="1"/>
</dbReference>
<evidence type="ECO:0000259" key="3">
    <source>
        <dbReference type="PROSITE" id="PS52052"/>
    </source>
</evidence>
<feature type="region of interest" description="Disordered" evidence="2">
    <location>
        <begin position="426"/>
        <end position="468"/>
    </location>
</feature>
<dbReference type="GO" id="GO:0003682">
    <property type="term" value="F:chromatin binding"/>
    <property type="evidence" value="ECO:0007669"/>
    <property type="project" value="TreeGrafter"/>
</dbReference>
<dbReference type="PROSITE" id="PS50159">
    <property type="entry name" value="RIBOSOMAL_S13_2"/>
    <property type="match status" value="1"/>
</dbReference>
<feature type="region of interest" description="Disordered" evidence="2">
    <location>
        <begin position="229"/>
        <end position="321"/>
    </location>
</feature>
<dbReference type="InterPro" id="IPR026711">
    <property type="entry name" value="Msl-1"/>
</dbReference>
<evidence type="ECO:0000256" key="1">
    <source>
        <dbReference type="SAM" id="Coils"/>
    </source>
</evidence>
<feature type="coiled-coil region" evidence="1">
    <location>
        <begin position="90"/>
        <end position="124"/>
    </location>
</feature>